<feature type="signal peptide" evidence="2">
    <location>
        <begin position="1"/>
        <end position="23"/>
    </location>
</feature>
<feature type="region of interest" description="Disordered" evidence="1">
    <location>
        <begin position="133"/>
        <end position="179"/>
    </location>
</feature>
<feature type="chain" id="PRO_5045930554" evidence="2">
    <location>
        <begin position="24"/>
        <end position="257"/>
    </location>
</feature>
<evidence type="ECO:0000256" key="2">
    <source>
        <dbReference type="SAM" id="SignalP"/>
    </source>
</evidence>
<evidence type="ECO:0000256" key="1">
    <source>
        <dbReference type="SAM" id="MobiDB-lite"/>
    </source>
</evidence>
<evidence type="ECO:0000313" key="4">
    <source>
        <dbReference type="Proteomes" id="UP001597512"/>
    </source>
</evidence>
<evidence type="ECO:0000313" key="3">
    <source>
        <dbReference type="EMBL" id="MFD2933930.1"/>
    </source>
</evidence>
<sequence length="257" mass="27965">MKIKSLILAFPVLCLACSSPSSTSDPANQVDASPIVAKRPTGVTALTVDFNYDEPCNILGEEYVRSTFNLGETTELEEVHEHNGCEFAWAGNKILVSFGGSKPYSSIYLAEYMFDKMYQAKPANVMTKPVEEAARDSTISGPETAGTNAESAANATPDAPEHHTTDDDQPQHGGITAATPPLTKRAVSMGHYEAVSNVGDKAVWDATTGAMHVLYNNHVINVTVETKDKSEVRKERAQSLVEVLIDRISENEYTRRL</sequence>
<gene>
    <name evidence="3" type="ORF">ACFS25_09070</name>
</gene>
<dbReference type="Proteomes" id="UP001597512">
    <property type="component" value="Unassembled WGS sequence"/>
</dbReference>
<proteinExistence type="predicted"/>
<keyword evidence="2" id="KW-0732">Signal</keyword>
<dbReference type="EMBL" id="JBHUOM010000002">
    <property type="protein sequence ID" value="MFD2933930.1"/>
    <property type="molecule type" value="Genomic_DNA"/>
</dbReference>
<comment type="caution">
    <text evidence="3">The sequence shown here is derived from an EMBL/GenBank/DDBJ whole genome shotgun (WGS) entry which is preliminary data.</text>
</comment>
<organism evidence="3 4">
    <name type="scientific">Spirosoma flavum</name>
    <dbReference type="NCBI Taxonomy" id="2048557"/>
    <lineage>
        <taxon>Bacteria</taxon>
        <taxon>Pseudomonadati</taxon>
        <taxon>Bacteroidota</taxon>
        <taxon>Cytophagia</taxon>
        <taxon>Cytophagales</taxon>
        <taxon>Cytophagaceae</taxon>
        <taxon>Spirosoma</taxon>
    </lineage>
</organism>
<feature type="compositionally biased region" description="Polar residues" evidence="1">
    <location>
        <begin position="137"/>
        <end position="154"/>
    </location>
</feature>
<name>A0ABW6AEW6_9BACT</name>
<reference evidence="4" key="1">
    <citation type="journal article" date="2019" name="Int. J. Syst. Evol. Microbiol.">
        <title>The Global Catalogue of Microorganisms (GCM) 10K type strain sequencing project: providing services to taxonomists for standard genome sequencing and annotation.</title>
        <authorList>
            <consortium name="The Broad Institute Genomics Platform"/>
            <consortium name="The Broad Institute Genome Sequencing Center for Infectious Disease"/>
            <person name="Wu L."/>
            <person name="Ma J."/>
        </authorList>
    </citation>
    <scope>NUCLEOTIDE SEQUENCE [LARGE SCALE GENOMIC DNA]</scope>
    <source>
        <strain evidence="4">KCTC 52490</strain>
    </source>
</reference>
<accession>A0ABW6AEW6</accession>
<dbReference type="RefSeq" id="WP_381498941.1">
    <property type="nucleotide sequence ID" value="NZ_JBHUOM010000002.1"/>
</dbReference>
<feature type="compositionally biased region" description="Basic and acidic residues" evidence="1">
    <location>
        <begin position="159"/>
        <end position="170"/>
    </location>
</feature>
<protein>
    <submittedName>
        <fullName evidence="3">Uncharacterized protein</fullName>
    </submittedName>
</protein>
<keyword evidence="4" id="KW-1185">Reference proteome</keyword>